<name>A0AC61RZB1_9FIRM</name>
<gene>
    <name evidence="1" type="ORF">E5329_06755</name>
</gene>
<sequence length="103" mass="11830">MRLEKQWRRLKNNSYTGTSDCKKFVNGIKGQVPSYKSTLKQKTGITLTDFKRRTKAIKYWASHGSKAGRLWGSASGVDFNVHDIANFKWSGSWGQDQIKMAQW</sequence>
<proteinExistence type="predicted"/>
<protein>
    <submittedName>
        <fullName evidence="1">Uncharacterized protein</fullName>
    </submittedName>
</protein>
<evidence type="ECO:0000313" key="2">
    <source>
        <dbReference type="Proteomes" id="UP000304953"/>
    </source>
</evidence>
<accession>A0AC61RZB1</accession>
<evidence type="ECO:0000313" key="1">
    <source>
        <dbReference type="EMBL" id="TGY97139.1"/>
    </source>
</evidence>
<dbReference type="Proteomes" id="UP000304953">
    <property type="component" value="Unassembled WGS sequence"/>
</dbReference>
<reference evidence="1" key="1">
    <citation type="submission" date="2019-04" db="EMBL/GenBank/DDBJ databases">
        <title>Microbes associate with the intestines of laboratory mice.</title>
        <authorList>
            <person name="Navarre W."/>
            <person name="Wong E."/>
            <person name="Huang K."/>
            <person name="Tropini C."/>
            <person name="Ng K."/>
            <person name="Yu B."/>
        </authorList>
    </citation>
    <scope>NUCLEOTIDE SEQUENCE</scope>
    <source>
        <strain evidence="1">NM01_1-7b</strain>
    </source>
</reference>
<keyword evidence="2" id="KW-1185">Reference proteome</keyword>
<comment type="caution">
    <text evidence="1">The sequence shown here is derived from an EMBL/GenBank/DDBJ whole genome shotgun (WGS) entry which is preliminary data.</text>
</comment>
<dbReference type="EMBL" id="SRYA01000010">
    <property type="protein sequence ID" value="TGY97139.1"/>
    <property type="molecule type" value="Genomic_DNA"/>
</dbReference>
<organism evidence="1 2">
    <name type="scientific">Petralouisia muris</name>
    <dbReference type="NCBI Taxonomy" id="3032872"/>
    <lineage>
        <taxon>Bacteria</taxon>
        <taxon>Bacillati</taxon>
        <taxon>Bacillota</taxon>
        <taxon>Clostridia</taxon>
        <taxon>Lachnospirales</taxon>
        <taxon>Lachnospiraceae</taxon>
        <taxon>Petralouisia</taxon>
    </lineage>
</organism>